<proteinExistence type="predicted"/>
<dbReference type="Pfam" id="PF13411">
    <property type="entry name" value="MerR_1"/>
    <property type="match status" value="1"/>
</dbReference>
<dbReference type="GO" id="GO:0031419">
    <property type="term" value="F:cobalamin binding"/>
    <property type="evidence" value="ECO:0007669"/>
    <property type="project" value="InterPro"/>
</dbReference>
<feature type="region of interest" description="Disordered" evidence="1">
    <location>
        <begin position="42"/>
        <end position="63"/>
    </location>
</feature>
<gene>
    <name evidence="4" type="ORF">GCM10010185_58430</name>
</gene>
<dbReference type="PROSITE" id="PS50937">
    <property type="entry name" value="HTH_MERR_2"/>
    <property type="match status" value="1"/>
</dbReference>
<dbReference type="PROSITE" id="PS51332">
    <property type="entry name" value="B12_BINDING"/>
    <property type="match status" value="1"/>
</dbReference>
<dbReference type="InterPro" id="IPR000551">
    <property type="entry name" value="MerR-type_HTH_dom"/>
</dbReference>
<accession>A0A918EHJ8</accession>
<evidence type="ECO:0000313" key="5">
    <source>
        <dbReference type="Proteomes" id="UP000639606"/>
    </source>
</evidence>
<dbReference type="Proteomes" id="UP000639606">
    <property type="component" value="Unassembled WGS sequence"/>
</dbReference>
<evidence type="ECO:0000313" key="4">
    <source>
        <dbReference type="EMBL" id="GGP77117.1"/>
    </source>
</evidence>
<evidence type="ECO:0000259" key="2">
    <source>
        <dbReference type="PROSITE" id="PS50937"/>
    </source>
</evidence>
<dbReference type="Gene3D" id="1.10.1660.10">
    <property type="match status" value="1"/>
</dbReference>
<dbReference type="EMBL" id="BMRG01000017">
    <property type="protein sequence ID" value="GGP77117.1"/>
    <property type="molecule type" value="Genomic_DNA"/>
</dbReference>
<protein>
    <submittedName>
        <fullName evidence="4">MerR family transcriptional regulator</fullName>
    </submittedName>
</protein>
<evidence type="ECO:0000256" key="1">
    <source>
        <dbReference type="SAM" id="MobiDB-lite"/>
    </source>
</evidence>
<organism evidence="4 5">
    <name type="scientific">Saccharothrix coeruleofusca</name>
    <dbReference type="NCBI Taxonomy" id="33919"/>
    <lineage>
        <taxon>Bacteria</taxon>
        <taxon>Bacillati</taxon>
        <taxon>Actinomycetota</taxon>
        <taxon>Actinomycetes</taxon>
        <taxon>Pseudonocardiales</taxon>
        <taxon>Pseudonocardiaceae</taxon>
        <taxon>Saccharothrix</taxon>
    </lineage>
</organism>
<dbReference type="InterPro" id="IPR006158">
    <property type="entry name" value="Cobalamin-bd"/>
</dbReference>
<dbReference type="Gene3D" id="3.40.50.280">
    <property type="entry name" value="Cobalamin-binding domain"/>
    <property type="match status" value="1"/>
</dbReference>
<reference evidence="4" key="2">
    <citation type="submission" date="2020-09" db="EMBL/GenBank/DDBJ databases">
        <authorList>
            <person name="Sun Q."/>
            <person name="Ohkuma M."/>
        </authorList>
    </citation>
    <scope>NUCLEOTIDE SEQUENCE</scope>
    <source>
        <strain evidence="4">JCM 3313</strain>
    </source>
</reference>
<dbReference type="AlphaFoldDB" id="A0A918EHJ8"/>
<name>A0A918EHJ8_9PSEU</name>
<reference evidence="4" key="1">
    <citation type="journal article" date="2014" name="Int. J. Syst. Evol. Microbiol.">
        <title>Complete genome sequence of Corynebacterium casei LMG S-19264T (=DSM 44701T), isolated from a smear-ripened cheese.</title>
        <authorList>
            <consortium name="US DOE Joint Genome Institute (JGI-PGF)"/>
            <person name="Walter F."/>
            <person name="Albersmeier A."/>
            <person name="Kalinowski J."/>
            <person name="Ruckert C."/>
        </authorList>
    </citation>
    <scope>NUCLEOTIDE SEQUENCE</scope>
    <source>
        <strain evidence="4">JCM 3313</strain>
    </source>
</reference>
<evidence type="ECO:0000259" key="3">
    <source>
        <dbReference type="PROSITE" id="PS51332"/>
    </source>
</evidence>
<feature type="domain" description="HTH merR-type" evidence="2">
    <location>
        <begin position="1"/>
        <end position="44"/>
    </location>
</feature>
<dbReference type="GO" id="GO:0046872">
    <property type="term" value="F:metal ion binding"/>
    <property type="evidence" value="ECO:0007669"/>
    <property type="project" value="InterPro"/>
</dbReference>
<dbReference type="GO" id="GO:0006355">
    <property type="term" value="P:regulation of DNA-templated transcription"/>
    <property type="evidence" value="ECO:0007669"/>
    <property type="project" value="InterPro"/>
</dbReference>
<dbReference type="InterPro" id="IPR036594">
    <property type="entry name" value="Meth_synthase_dom"/>
</dbReference>
<dbReference type="GO" id="GO:0003677">
    <property type="term" value="F:DNA binding"/>
    <property type="evidence" value="ECO:0007669"/>
    <property type="project" value="InterPro"/>
</dbReference>
<dbReference type="Gene3D" id="1.10.1240.10">
    <property type="entry name" value="Methionine synthase domain"/>
    <property type="match status" value="1"/>
</dbReference>
<comment type="caution">
    <text evidence="4">The sequence shown here is derived from an EMBL/GenBank/DDBJ whole genome shotgun (WGS) entry which is preliminary data.</text>
</comment>
<keyword evidence="5" id="KW-1185">Reference proteome</keyword>
<dbReference type="InterPro" id="IPR036724">
    <property type="entry name" value="Cobalamin-bd_sf"/>
</dbReference>
<dbReference type="SUPFAM" id="SSF52242">
    <property type="entry name" value="Cobalamin (vitamin B12)-binding domain"/>
    <property type="match status" value="1"/>
</dbReference>
<sequence length="257" mass="26934">MGPSSRQEGKHRRYSPEDVARLRRMLALTGQGVAPAAAAAMALGDAPTAPPDEPERAEGASAAERRGFARAAERLDLPLMVELAGQLVRRHGVVRAWETALAPYLVSLGERTAAREDGVEVEHLATASILRALHAVPAPPENGRLPALLACAPEEQHSLPLDALAAALAERGCAARNLGARVPPEALLGAAALLSPVVVVLWAHAPRYAEAAPAERLAERGHSVVVGGPGWGAPPPGIRVMRSLSEAVTTVLELNRF</sequence>
<feature type="domain" description="B12-binding" evidence="3">
    <location>
        <begin position="144"/>
        <end position="257"/>
    </location>
</feature>
<feature type="compositionally biased region" description="Basic and acidic residues" evidence="1">
    <location>
        <begin position="53"/>
        <end position="63"/>
    </location>
</feature>